<dbReference type="Pfam" id="PF03631">
    <property type="entry name" value="Virul_fac_BrkB"/>
    <property type="match status" value="1"/>
</dbReference>
<evidence type="ECO:0000313" key="8">
    <source>
        <dbReference type="Proteomes" id="UP001385892"/>
    </source>
</evidence>
<keyword evidence="5 6" id="KW-0472">Membrane</keyword>
<evidence type="ECO:0000256" key="6">
    <source>
        <dbReference type="SAM" id="Phobius"/>
    </source>
</evidence>
<dbReference type="NCBIfam" id="TIGR00765">
    <property type="entry name" value="yihY_not_rbn"/>
    <property type="match status" value="1"/>
</dbReference>
<evidence type="ECO:0000256" key="4">
    <source>
        <dbReference type="ARBA" id="ARBA00022989"/>
    </source>
</evidence>
<dbReference type="EMBL" id="JBBKZT010000012">
    <property type="protein sequence ID" value="MEJ8849857.1"/>
    <property type="molecule type" value="Genomic_DNA"/>
</dbReference>
<keyword evidence="2" id="KW-1003">Cell membrane</keyword>
<evidence type="ECO:0000256" key="5">
    <source>
        <dbReference type="ARBA" id="ARBA00023136"/>
    </source>
</evidence>
<comment type="subcellular location">
    <subcellularLocation>
        <location evidence="1">Cell membrane</location>
        <topology evidence="1">Multi-pass membrane protein</topology>
    </subcellularLocation>
</comment>
<dbReference type="PANTHER" id="PTHR30213">
    <property type="entry name" value="INNER MEMBRANE PROTEIN YHJD"/>
    <property type="match status" value="1"/>
</dbReference>
<keyword evidence="4 6" id="KW-1133">Transmembrane helix</keyword>
<dbReference type="InterPro" id="IPR017039">
    <property type="entry name" value="Virul_fac_BrkB"/>
</dbReference>
<feature type="transmembrane region" description="Helical" evidence="6">
    <location>
        <begin position="146"/>
        <end position="168"/>
    </location>
</feature>
<sequence>MRNPFANAPPFMRHPLRFAWGALKAFRTNQGLLLAGAVAYYALLSIVPLLIVIVMAMSHFVGEHELLSTIGRYLEWLLPGQSKAIVIELSNFMDHRDVLGPVLLVTMIFFSSLAFTVLESAMAVIFHHRKALHRRHALLSLVMPYLYILSLCVGLLLVTVVSGALQLIGQESVELLGHSWSLSGVSGLLLYLLGLAGEIFMLTSLYLVMPVGRLSWRHALLGGVTAALLWEVTRRLLVWYFSTLSQVNVVYGSLTTAIVVLLSLEIAATLVLFGAQVIAEYERLERAHRAKVGGHAAKGPWHPPGRHL</sequence>
<dbReference type="Proteomes" id="UP001385892">
    <property type="component" value="Unassembled WGS sequence"/>
</dbReference>
<accession>A0ABU8WQN6</accession>
<evidence type="ECO:0000256" key="2">
    <source>
        <dbReference type="ARBA" id="ARBA00022475"/>
    </source>
</evidence>
<evidence type="ECO:0000313" key="7">
    <source>
        <dbReference type="EMBL" id="MEJ8849857.1"/>
    </source>
</evidence>
<dbReference type="PIRSF" id="PIRSF035875">
    <property type="entry name" value="RNase_BN"/>
    <property type="match status" value="1"/>
</dbReference>
<keyword evidence="3 6" id="KW-0812">Transmembrane</keyword>
<proteinExistence type="predicted"/>
<feature type="transmembrane region" description="Helical" evidence="6">
    <location>
        <begin position="254"/>
        <end position="279"/>
    </location>
</feature>
<gene>
    <name evidence="7" type="ORF">WKW82_24635</name>
</gene>
<comment type="caution">
    <text evidence="7">The sequence shown here is derived from an EMBL/GenBank/DDBJ whole genome shotgun (WGS) entry which is preliminary data.</text>
</comment>
<organism evidence="7 8">
    <name type="scientific">Variovorax rhizosphaerae</name>
    <dbReference type="NCBI Taxonomy" id="1836200"/>
    <lineage>
        <taxon>Bacteria</taxon>
        <taxon>Pseudomonadati</taxon>
        <taxon>Pseudomonadota</taxon>
        <taxon>Betaproteobacteria</taxon>
        <taxon>Burkholderiales</taxon>
        <taxon>Comamonadaceae</taxon>
        <taxon>Variovorax</taxon>
    </lineage>
</organism>
<feature type="transmembrane region" description="Helical" evidence="6">
    <location>
        <begin position="188"/>
        <end position="208"/>
    </location>
</feature>
<keyword evidence="8" id="KW-1185">Reference proteome</keyword>
<feature type="transmembrane region" description="Helical" evidence="6">
    <location>
        <begin position="220"/>
        <end position="242"/>
    </location>
</feature>
<feature type="transmembrane region" description="Helical" evidence="6">
    <location>
        <begin position="32"/>
        <end position="57"/>
    </location>
</feature>
<reference evidence="7 8" key="1">
    <citation type="submission" date="2024-03" db="EMBL/GenBank/DDBJ databases">
        <title>Novel species of the genus Variovorax.</title>
        <authorList>
            <person name="Liu Q."/>
            <person name="Xin Y.-H."/>
        </authorList>
    </citation>
    <scope>NUCLEOTIDE SEQUENCE [LARGE SCALE GENOMIC DNA]</scope>
    <source>
        <strain evidence="7 8">KACC 18900</strain>
    </source>
</reference>
<dbReference type="PANTHER" id="PTHR30213:SF0">
    <property type="entry name" value="UPF0761 MEMBRANE PROTEIN YIHY"/>
    <property type="match status" value="1"/>
</dbReference>
<evidence type="ECO:0000256" key="3">
    <source>
        <dbReference type="ARBA" id="ARBA00022692"/>
    </source>
</evidence>
<name>A0ABU8WQN6_9BURK</name>
<protein>
    <submittedName>
        <fullName evidence="7">YihY/virulence factor BrkB family protein</fullName>
    </submittedName>
</protein>
<feature type="transmembrane region" description="Helical" evidence="6">
    <location>
        <begin position="102"/>
        <end position="126"/>
    </location>
</feature>
<evidence type="ECO:0000256" key="1">
    <source>
        <dbReference type="ARBA" id="ARBA00004651"/>
    </source>
</evidence>